<evidence type="ECO:0000256" key="1">
    <source>
        <dbReference type="SAM" id="Phobius"/>
    </source>
</evidence>
<keyword evidence="1" id="KW-1133">Transmembrane helix</keyword>
<keyword evidence="1" id="KW-0472">Membrane</keyword>
<evidence type="ECO:0000313" key="3">
    <source>
        <dbReference type="Proteomes" id="UP000032946"/>
    </source>
</evidence>
<accession>A0A9P1NZ98</accession>
<gene>
    <name evidence="2" type="ORF">ARTHRO_40070</name>
</gene>
<proteinExistence type="predicted"/>
<keyword evidence="1" id="KW-0812">Transmembrane</keyword>
<keyword evidence="3" id="KW-1185">Reference proteome</keyword>
<sequence>MRHDPYQPTDRISIQQFVYLIPVLGFVPAIWTLYRHQGTPQERATCRLVVTLAFSWLIGNLLLRGGASLAEIPELPVLFTSSVLTTTYFLVNFGLMVRLWKDKPLWLPAISPFAEKVMRRYLRDNPPNS</sequence>
<feature type="transmembrane region" description="Helical" evidence="1">
    <location>
        <begin position="75"/>
        <end position="97"/>
    </location>
</feature>
<dbReference type="RefSeq" id="WP_006625163.1">
    <property type="nucleotide sequence ID" value="NZ_FO818640.1"/>
</dbReference>
<feature type="transmembrane region" description="Helical" evidence="1">
    <location>
        <begin position="12"/>
        <end position="34"/>
    </location>
</feature>
<organism evidence="2 3">
    <name type="scientific">Limnospira indica PCC 8005</name>
    <dbReference type="NCBI Taxonomy" id="376219"/>
    <lineage>
        <taxon>Bacteria</taxon>
        <taxon>Bacillati</taxon>
        <taxon>Cyanobacteriota</taxon>
        <taxon>Cyanophyceae</taxon>
        <taxon>Oscillatoriophycideae</taxon>
        <taxon>Oscillatoriales</taxon>
        <taxon>Sirenicapillariaceae</taxon>
        <taxon>Limnospira</taxon>
    </lineage>
</organism>
<dbReference type="EMBL" id="FO818640">
    <property type="protein sequence ID" value="CDM95665.1"/>
    <property type="molecule type" value="Genomic_DNA"/>
</dbReference>
<name>A0A9P1NZ98_9CYAN</name>
<feature type="transmembrane region" description="Helical" evidence="1">
    <location>
        <begin position="46"/>
        <end position="63"/>
    </location>
</feature>
<protein>
    <submittedName>
        <fullName evidence="2">Uncharacterized protein</fullName>
    </submittedName>
</protein>
<reference evidence="2 3" key="1">
    <citation type="submission" date="2014-02" db="EMBL/GenBank/DDBJ databases">
        <authorList>
            <person name="Genoscope - CEA"/>
        </authorList>
    </citation>
    <scope>NUCLEOTIDE SEQUENCE [LARGE SCALE GENOMIC DNA]</scope>
    <source>
        <strain evidence="2 3">PCC 8005</strain>
    </source>
</reference>
<dbReference type="Proteomes" id="UP000032946">
    <property type="component" value="Chromosome"/>
</dbReference>
<dbReference type="AlphaFoldDB" id="A0A9P1NZ98"/>
<evidence type="ECO:0000313" key="2">
    <source>
        <dbReference type="EMBL" id="CDM95665.1"/>
    </source>
</evidence>